<accession>E4KP35</accession>
<comment type="caution">
    <text evidence="8">The sequence shown here is derived from an EMBL/GenBank/DDBJ whole genome shotgun (WGS) entry which is preliminary data.</text>
</comment>
<proteinExistence type="predicted"/>
<evidence type="ECO:0000256" key="3">
    <source>
        <dbReference type="ARBA" id="ARBA00022692"/>
    </source>
</evidence>
<dbReference type="Proteomes" id="UP000005990">
    <property type="component" value="Unassembled WGS sequence"/>
</dbReference>
<evidence type="ECO:0000256" key="2">
    <source>
        <dbReference type="ARBA" id="ARBA00022475"/>
    </source>
</evidence>
<keyword evidence="2" id="KW-1003">Cell membrane</keyword>
<dbReference type="Pfam" id="PF04024">
    <property type="entry name" value="PspC"/>
    <property type="match status" value="1"/>
</dbReference>
<dbReference type="PANTHER" id="PTHR33885:SF3">
    <property type="entry name" value="PHAGE SHOCK PROTEIN C"/>
    <property type="match status" value="1"/>
</dbReference>
<keyword evidence="9" id="KW-1185">Reference proteome</keyword>
<evidence type="ECO:0000313" key="9">
    <source>
        <dbReference type="Proteomes" id="UP000005990"/>
    </source>
</evidence>
<organism evidence="8 9">
    <name type="scientific">Eremococcus coleocola ACS-139-V-Col8</name>
    <dbReference type="NCBI Taxonomy" id="908337"/>
    <lineage>
        <taxon>Bacteria</taxon>
        <taxon>Bacillati</taxon>
        <taxon>Bacillota</taxon>
        <taxon>Bacilli</taxon>
        <taxon>Lactobacillales</taxon>
        <taxon>Aerococcaceae</taxon>
        <taxon>Eremococcus</taxon>
    </lineage>
</organism>
<evidence type="ECO:0000256" key="5">
    <source>
        <dbReference type="ARBA" id="ARBA00023136"/>
    </source>
</evidence>
<dbReference type="STRING" id="908337.HMPREF9257_1319"/>
<dbReference type="PANTHER" id="PTHR33885">
    <property type="entry name" value="PHAGE SHOCK PROTEIN C"/>
    <property type="match status" value="1"/>
</dbReference>
<dbReference type="eggNOG" id="COG1983">
    <property type="taxonomic scope" value="Bacteria"/>
</dbReference>
<comment type="subcellular location">
    <subcellularLocation>
        <location evidence="1">Cell membrane</location>
        <topology evidence="1">Single-pass membrane protein</topology>
    </subcellularLocation>
</comment>
<dbReference type="InterPro" id="IPR007168">
    <property type="entry name" value="Phageshock_PspC_N"/>
</dbReference>
<dbReference type="AlphaFoldDB" id="E4KP35"/>
<dbReference type="RefSeq" id="WP_006418280.1">
    <property type="nucleotide sequence ID" value="NZ_AENN01000015.1"/>
</dbReference>
<keyword evidence="4 6" id="KW-1133">Transmembrane helix</keyword>
<dbReference type="InterPro" id="IPR052027">
    <property type="entry name" value="PspC"/>
</dbReference>
<reference evidence="8 9" key="1">
    <citation type="submission" date="2010-10" db="EMBL/GenBank/DDBJ databases">
        <authorList>
            <person name="Durkin A.S."/>
            <person name="Madupu R."/>
            <person name="Torralba M."/>
            <person name="Gillis M."/>
            <person name="Methe B."/>
            <person name="Sutton G."/>
            <person name="Nelson K.E."/>
        </authorList>
    </citation>
    <scope>NUCLEOTIDE SEQUENCE [LARGE SCALE GENOMIC DNA]</scope>
    <source>
        <strain evidence="8 9">ACS-139-V-Col8</strain>
    </source>
</reference>
<dbReference type="GO" id="GO:0005886">
    <property type="term" value="C:plasma membrane"/>
    <property type="evidence" value="ECO:0007669"/>
    <property type="project" value="UniProtKB-SubCell"/>
</dbReference>
<name>E4KP35_9LACT</name>
<gene>
    <name evidence="8" type="ORF">HMPREF9257_1319</name>
</gene>
<evidence type="ECO:0000256" key="6">
    <source>
        <dbReference type="SAM" id="Phobius"/>
    </source>
</evidence>
<dbReference type="EMBL" id="AENN01000015">
    <property type="protein sequence ID" value="EFR31077.1"/>
    <property type="molecule type" value="Genomic_DNA"/>
</dbReference>
<dbReference type="OrthoDB" id="9815286at2"/>
<evidence type="ECO:0000256" key="4">
    <source>
        <dbReference type="ARBA" id="ARBA00022989"/>
    </source>
</evidence>
<evidence type="ECO:0000256" key="1">
    <source>
        <dbReference type="ARBA" id="ARBA00004162"/>
    </source>
</evidence>
<feature type="domain" description="Phage shock protein PspC N-terminal" evidence="7">
    <location>
        <begin position="5"/>
        <end position="56"/>
    </location>
</feature>
<evidence type="ECO:0000259" key="7">
    <source>
        <dbReference type="Pfam" id="PF04024"/>
    </source>
</evidence>
<keyword evidence="5 6" id="KW-0472">Membrane</keyword>
<sequence>MKRPNLYRSRNDRMLLGVCGGLAEYLNMDSTLIRVLCVLFIPNLALYFIAALFIPNQK</sequence>
<evidence type="ECO:0000313" key="8">
    <source>
        <dbReference type="EMBL" id="EFR31077.1"/>
    </source>
</evidence>
<keyword evidence="3 6" id="KW-0812">Transmembrane</keyword>
<protein>
    <submittedName>
        <fullName evidence="8">PspC domain protein</fullName>
    </submittedName>
</protein>
<feature type="transmembrane region" description="Helical" evidence="6">
    <location>
        <begin position="32"/>
        <end position="54"/>
    </location>
</feature>